<keyword evidence="5" id="KW-1185">Reference proteome</keyword>
<dbReference type="RefSeq" id="WP_043252219.1">
    <property type="nucleotide sequence ID" value="NZ_HG322950.1"/>
</dbReference>
<dbReference type="STRING" id="1301098.PKB_2582"/>
<dbReference type="PANTHER" id="PTHR43674">
    <property type="entry name" value="NITRILASE C965.09-RELATED"/>
    <property type="match status" value="1"/>
</dbReference>
<dbReference type="PATRIC" id="fig|1301098.3.peg.2590"/>
<reference evidence="4 5" key="2">
    <citation type="submission" date="2014-05" db="EMBL/GenBank/DDBJ databases">
        <title>Genome sequence of the 3-chlorobenzoate degrading bacterium Pseudomonas knackmussii B13 shows multiple evidence for horizontal gene transfer.</title>
        <authorList>
            <person name="Miyazaki R."/>
            <person name="Bertelli C."/>
            <person name="Falquet L."/>
            <person name="Robinson-Rechavi M."/>
            <person name="Gharib W."/>
            <person name="Roy S."/>
            <person name="Van der Meer J.R."/>
        </authorList>
    </citation>
    <scope>NUCLEOTIDE SEQUENCE [LARGE SCALE GENOMIC DNA]</scope>
    <source>
        <strain evidence="4 5">B13</strain>
    </source>
</reference>
<evidence type="ECO:0000313" key="5">
    <source>
        <dbReference type="Proteomes" id="UP000025241"/>
    </source>
</evidence>
<accession>A0A024HH11</accession>
<dbReference type="eggNOG" id="COG0388">
    <property type="taxonomic scope" value="Bacteria"/>
</dbReference>
<proteinExistence type="inferred from homology"/>
<protein>
    <submittedName>
        <fullName evidence="4">N-carbamoylputrescine amidohydrolase</fullName>
    </submittedName>
</protein>
<dbReference type="SUPFAM" id="SSF56317">
    <property type="entry name" value="Carbon-nitrogen hydrolase"/>
    <property type="match status" value="1"/>
</dbReference>
<dbReference type="Proteomes" id="UP000025241">
    <property type="component" value="Chromosome I"/>
</dbReference>
<name>A0A024HH11_PSEKB</name>
<dbReference type="Pfam" id="PF00795">
    <property type="entry name" value="CN_hydrolase"/>
    <property type="match status" value="1"/>
</dbReference>
<evidence type="ECO:0000256" key="2">
    <source>
        <dbReference type="ARBA" id="ARBA00034122"/>
    </source>
</evidence>
<evidence type="ECO:0000259" key="3">
    <source>
        <dbReference type="PROSITE" id="PS50263"/>
    </source>
</evidence>
<dbReference type="AlphaFoldDB" id="A0A024HH11"/>
<dbReference type="CDD" id="cd07573">
    <property type="entry name" value="CPA"/>
    <property type="match status" value="1"/>
</dbReference>
<sequence>MSLLTVATVQFACSWDLRANLDTAERLVREAAAAGAKLILLPELFATPYFCIEQDHRHLALAEPYAGSPLLARFADLAGELGVVLPLSWFERAGNAYFNSLTVADADGRLLGVYRKTHIPNAIGYQEKEYFSPGDTGFRVWDSAVGRLGIGICWDQWFPETARCLALQGAEVLLFPTAIGSEPGADHLDSRDHWQMTQRGHAAANLLPVLASNRICEEVAGSDASLRMRFYGSSFISDHKGQLLASADRETAGVQVRTLDFAAMREERLNWGIYRDRRPEMYGPLLGLDGQHVHPRWQGLGV</sequence>
<keyword evidence="1 4" id="KW-0378">Hydrolase</keyword>
<dbReference type="HOGENOM" id="CLU_030130_4_0_6"/>
<dbReference type="GO" id="GO:0033388">
    <property type="term" value="P:putrescine biosynthetic process from arginine"/>
    <property type="evidence" value="ECO:0007669"/>
    <property type="project" value="TreeGrafter"/>
</dbReference>
<dbReference type="InterPro" id="IPR036526">
    <property type="entry name" value="C-N_Hydrolase_sf"/>
</dbReference>
<evidence type="ECO:0000313" key="4">
    <source>
        <dbReference type="EMBL" id="CDF83929.1"/>
    </source>
</evidence>
<dbReference type="Gene3D" id="3.60.110.10">
    <property type="entry name" value="Carbon-nitrogen hydrolase"/>
    <property type="match status" value="1"/>
</dbReference>
<dbReference type="KEGG" id="pkc:PKB_2582"/>
<dbReference type="NCBIfam" id="TIGR03381">
    <property type="entry name" value="agmatine_aguB"/>
    <property type="match status" value="1"/>
</dbReference>
<comment type="similarity">
    <text evidence="2">Belongs to the carbon-nitrogen hydrolase superfamily.</text>
</comment>
<reference evidence="4 5" key="1">
    <citation type="submission" date="2013-03" db="EMBL/GenBank/DDBJ databases">
        <authorList>
            <person name="Linke B."/>
        </authorList>
    </citation>
    <scope>NUCLEOTIDE SEQUENCE [LARGE SCALE GENOMIC DNA]</scope>
    <source>
        <strain evidence="4 5">B13</strain>
    </source>
</reference>
<dbReference type="OrthoDB" id="9803803at2"/>
<organism evidence="4 5">
    <name type="scientific">Pseudomonas knackmussii (strain DSM 6978 / CCUG 54928 / LMG 23759 / B13)</name>
    <dbReference type="NCBI Taxonomy" id="1301098"/>
    <lineage>
        <taxon>Bacteria</taxon>
        <taxon>Pseudomonadati</taxon>
        <taxon>Pseudomonadota</taxon>
        <taxon>Gammaproteobacteria</taxon>
        <taxon>Pseudomonadales</taxon>
        <taxon>Pseudomonadaceae</taxon>
        <taxon>Pseudomonas</taxon>
    </lineage>
</organism>
<gene>
    <name evidence="4" type="primary">aguB</name>
    <name evidence="4" type="ORF">PKB_2582</name>
</gene>
<dbReference type="PANTHER" id="PTHR43674:SF2">
    <property type="entry name" value="BETA-UREIDOPROPIONASE"/>
    <property type="match status" value="1"/>
</dbReference>
<dbReference type="EMBL" id="HG322950">
    <property type="protein sequence ID" value="CDF83929.1"/>
    <property type="molecule type" value="Genomic_DNA"/>
</dbReference>
<dbReference type="InterPro" id="IPR003010">
    <property type="entry name" value="C-N_Hydrolase"/>
</dbReference>
<evidence type="ECO:0000256" key="1">
    <source>
        <dbReference type="ARBA" id="ARBA00022801"/>
    </source>
</evidence>
<dbReference type="GO" id="GO:0050126">
    <property type="term" value="F:N-carbamoylputrescine amidase activity"/>
    <property type="evidence" value="ECO:0007669"/>
    <property type="project" value="InterPro"/>
</dbReference>
<feature type="domain" description="CN hydrolase" evidence="3">
    <location>
        <begin position="4"/>
        <end position="261"/>
    </location>
</feature>
<dbReference type="InterPro" id="IPR050345">
    <property type="entry name" value="Aliph_Amidase/BUP"/>
</dbReference>
<dbReference type="PROSITE" id="PS50263">
    <property type="entry name" value="CN_HYDROLASE"/>
    <property type="match status" value="1"/>
</dbReference>
<dbReference type="InterPro" id="IPR017755">
    <property type="entry name" value="N-carbamoylputrescine_amidase"/>
</dbReference>